<dbReference type="EC" id="3.4.24.-" evidence="12"/>
<feature type="domain" description="Peptidase M48" evidence="13">
    <location>
        <begin position="79"/>
        <end position="288"/>
    </location>
</feature>
<keyword evidence="9 12" id="KW-1133">Transmembrane helix</keyword>
<keyword evidence="14" id="KW-0346">Stress response</keyword>
<organism evidence="14 15">
    <name type="scientific">Giesbergeria anulus</name>
    <dbReference type="NCBI Taxonomy" id="180197"/>
    <lineage>
        <taxon>Bacteria</taxon>
        <taxon>Pseudomonadati</taxon>
        <taxon>Pseudomonadota</taxon>
        <taxon>Betaproteobacteria</taxon>
        <taxon>Burkholderiales</taxon>
        <taxon>Comamonadaceae</taxon>
        <taxon>Giesbergeria</taxon>
    </lineage>
</organism>
<dbReference type="InterPro" id="IPR001915">
    <property type="entry name" value="Peptidase_M48"/>
</dbReference>
<evidence type="ECO:0000256" key="8">
    <source>
        <dbReference type="ARBA" id="ARBA00022833"/>
    </source>
</evidence>
<evidence type="ECO:0000256" key="11">
    <source>
        <dbReference type="ARBA" id="ARBA00023136"/>
    </source>
</evidence>
<dbReference type="STRING" id="180197.SAMN02982919_01758"/>
<evidence type="ECO:0000313" key="14">
    <source>
        <dbReference type="EMBL" id="SER10532.1"/>
    </source>
</evidence>
<comment type="similarity">
    <text evidence="2 12">Belongs to the peptidase M48B family.</text>
</comment>
<dbReference type="GO" id="GO:0006508">
    <property type="term" value="P:proteolysis"/>
    <property type="evidence" value="ECO:0007669"/>
    <property type="project" value="UniProtKB-KW"/>
</dbReference>
<feature type="binding site" evidence="12">
    <location>
        <position position="148"/>
    </location>
    <ligand>
        <name>Zn(2+)</name>
        <dbReference type="ChEBI" id="CHEBI:29105"/>
        <note>catalytic</note>
    </ligand>
</feature>
<dbReference type="InterPro" id="IPR050083">
    <property type="entry name" value="HtpX_protease"/>
</dbReference>
<protein>
    <recommendedName>
        <fullName evidence="12">Protease HtpX homolog</fullName>
        <ecNumber evidence="12">3.4.24.-</ecNumber>
    </recommendedName>
</protein>
<feature type="binding site" evidence="12">
    <location>
        <position position="224"/>
    </location>
    <ligand>
        <name>Zn(2+)</name>
        <dbReference type="ChEBI" id="CHEBI:29105"/>
        <note>catalytic</note>
    </ligand>
</feature>
<feature type="transmembrane region" description="Helical" evidence="12">
    <location>
        <begin position="154"/>
        <end position="175"/>
    </location>
</feature>
<dbReference type="GO" id="GO:0008270">
    <property type="term" value="F:zinc ion binding"/>
    <property type="evidence" value="ECO:0007669"/>
    <property type="project" value="UniProtKB-UniRule"/>
</dbReference>
<feature type="binding site" evidence="12">
    <location>
        <position position="144"/>
    </location>
    <ligand>
        <name>Zn(2+)</name>
        <dbReference type="ChEBI" id="CHEBI:29105"/>
        <note>catalytic</note>
    </ligand>
</feature>
<evidence type="ECO:0000256" key="6">
    <source>
        <dbReference type="ARBA" id="ARBA00022723"/>
    </source>
</evidence>
<dbReference type="GO" id="GO:0004222">
    <property type="term" value="F:metalloendopeptidase activity"/>
    <property type="evidence" value="ECO:0007669"/>
    <property type="project" value="UniProtKB-UniRule"/>
</dbReference>
<evidence type="ECO:0000256" key="2">
    <source>
        <dbReference type="ARBA" id="ARBA00009779"/>
    </source>
</evidence>
<dbReference type="CDD" id="cd07335">
    <property type="entry name" value="M48B_HtpX_like"/>
    <property type="match status" value="1"/>
</dbReference>
<name>A0A1H9LGA8_9BURK</name>
<keyword evidence="4 12" id="KW-0645">Protease</keyword>
<evidence type="ECO:0000256" key="7">
    <source>
        <dbReference type="ARBA" id="ARBA00022801"/>
    </source>
</evidence>
<feature type="active site" evidence="12">
    <location>
        <position position="145"/>
    </location>
</feature>
<keyword evidence="10 12" id="KW-0482">Metalloprotease</keyword>
<dbReference type="RefSeq" id="WP_091456045.1">
    <property type="nucleotide sequence ID" value="NZ_FOGD01000004.1"/>
</dbReference>
<keyword evidence="7 12" id="KW-0378">Hydrolase</keyword>
<dbReference type="Gene3D" id="3.30.2010.10">
    <property type="entry name" value="Metalloproteases ('zincins'), catalytic domain"/>
    <property type="match status" value="1"/>
</dbReference>
<keyword evidence="11 12" id="KW-0472">Membrane</keyword>
<evidence type="ECO:0000256" key="3">
    <source>
        <dbReference type="ARBA" id="ARBA00022475"/>
    </source>
</evidence>
<dbReference type="Pfam" id="PF01435">
    <property type="entry name" value="Peptidase_M48"/>
    <property type="match status" value="1"/>
</dbReference>
<keyword evidence="6 12" id="KW-0479">Metal-binding</keyword>
<evidence type="ECO:0000256" key="12">
    <source>
        <dbReference type="HAMAP-Rule" id="MF_00188"/>
    </source>
</evidence>
<evidence type="ECO:0000256" key="4">
    <source>
        <dbReference type="ARBA" id="ARBA00022670"/>
    </source>
</evidence>
<dbReference type="Proteomes" id="UP000199766">
    <property type="component" value="Unassembled WGS sequence"/>
</dbReference>
<comment type="cofactor">
    <cofactor evidence="12">
        <name>Zn(2+)</name>
        <dbReference type="ChEBI" id="CHEBI:29105"/>
    </cofactor>
    <text evidence="12">Binds 1 zinc ion per subunit.</text>
</comment>
<dbReference type="NCBIfam" id="NF003965">
    <property type="entry name" value="PRK05457.1"/>
    <property type="match status" value="1"/>
</dbReference>
<dbReference type="EMBL" id="FOGD01000004">
    <property type="protein sequence ID" value="SER10532.1"/>
    <property type="molecule type" value="Genomic_DNA"/>
</dbReference>
<dbReference type="AlphaFoldDB" id="A0A1H9LGA8"/>
<evidence type="ECO:0000256" key="9">
    <source>
        <dbReference type="ARBA" id="ARBA00022989"/>
    </source>
</evidence>
<keyword evidence="5 12" id="KW-0812">Transmembrane</keyword>
<evidence type="ECO:0000256" key="1">
    <source>
        <dbReference type="ARBA" id="ARBA00004651"/>
    </source>
</evidence>
<dbReference type="OrthoDB" id="15218at2"/>
<evidence type="ECO:0000313" key="15">
    <source>
        <dbReference type="Proteomes" id="UP000199766"/>
    </source>
</evidence>
<keyword evidence="3 12" id="KW-1003">Cell membrane</keyword>
<proteinExistence type="inferred from homology"/>
<evidence type="ECO:0000256" key="5">
    <source>
        <dbReference type="ARBA" id="ARBA00022692"/>
    </source>
</evidence>
<feature type="transmembrane region" description="Helical" evidence="12">
    <location>
        <begin position="5"/>
        <end position="26"/>
    </location>
</feature>
<dbReference type="PANTHER" id="PTHR43221">
    <property type="entry name" value="PROTEASE HTPX"/>
    <property type="match status" value="1"/>
</dbReference>
<evidence type="ECO:0000256" key="10">
    <source>
        <dbReference type="ARBA" id="ARBA00023049"/>
    </source>
</evidence>
<keyword evidence="8 12" id="KW-0862">Zinc</keyword>
<reference evidence="14 15" key="1">
    <citation type="submission" date="2016-10" db="EMBL/GenBank/DDBJ databases">
        <authorList>
            <person name="de Groot N.N."/>
        </authorList>
    </citation>
    <scope>NUCLEOTIDE SEQUENCE [LARGE SCALE GENOMIC DNA]</scope>
    <source>
        <strain evidence="14 15">ATCC 35958</strain>
    </source>
</reference>
<dbReference type="HAMAP" id="MF_00188">
    <property type="entry name" value="Pept_M48_protease_HtpX"/>
    <property type="match status" value="1"/>
</dbReference>
<feature type="transmembrane region" description="Helical" evidence="12">
    <location>
        <begin position="195"/>
        <end position="219"/>
    </location>
</feature>
<comment type="subcellular location">
    <subcellularLocation>
        <location evidence="1 12">Cell membrane</location>
        <topology evidence="1 12">Multi-pass membrane protein</topology>
    </subcellularLocation>
</comment>
<gene>
    <name evidence="12" type="primary">htpX</name>
    <name evidence="14" type="ORF">SAMN02982919_01758</name>
</gene>
<feature type="transmembrane region" description="Helical" evidence="12">
    <location>
        <begin position="38"/>
        <end position="59"/>
    </location>
</feature>
<sequence>MKRILLFVLTNVAVVAVLGIVASLLGVNRYLTSNGLNLGALLGYALVMGFGGAIISLLISKPMAKWSSGVQVIEQPRNQDEAWIVDTVRKFADKAGIGMPEVGIFEGDPNAFATGAFKNSALVAVSTGLLESMTHEEIEAVIGHEVAHIANGDMVTMTLIQGVMNTFVVFLSRVIGYAVDSFLRKGDSENSGPGIGYTITTLVLDILLGFVAAMIVAWFSRQREFRADAGAAQLMGRKQPMINALARLGGVHPAELPKSMAAMGIAGGIGQLFSTHPPIEERIAALQSAGH</sequence>
<dbReference type="GO" id="GO:0005886">
    <property type="term" value="C:plasma membrane"/>
    <property type="evidence" value="ECO:0007669"/>
    <property type="project" value="UniProtKB-SubCell"/>
</dbReference>
<keyword evidence="15" id="KW-1185">Reference proteome</keyword>
<dbReference type="PANTHER" id="PTHR43221:SF1">
    <property type="entry name" value="PROTEASE HTPX"/>
    <property type="match status" value="1"/>
</dbReference>
<evidence type="ECO:0000259" key="13">
    <source>
        <dbReference type="Pfam" id="PF01435"/>
    </source>
</evidence>
<accession>A0A1H9LGA8</accession>
<dbReference type="InterPro" id="IPR022919">
    <property type="entry name" value="Pept_M48_protease_HtpX"/>
</dbReference>